<comment type="similarity">
    <text evidence="2">Belongs to the nucleoporin interacting component (NIC) family.</text>
</comment>
<evidence type="ECO:0000256" key="2">
    <source>
        <dbReference type="ARBA" id="ARBA00010186"/>
    </source>
</evidence>
<dbReference type="GO" id="GO:0005643">
    <property type="term" value="C:nuclear pore"/>
    <property type="evidence" value="ECO:0007669"/>
    <property type="project" value="InterPro"/>
</dbReference>
<feature type="non-terminal residue" evidence="5">
    <location>
        <position position="1114"/>
    </location>
</feature>
<gene>
    <name evidence="5" type="ORF">BCR44DRAFT_44026</name>
</gene>
<proteinExistence type="inferred from homology"/>
<feature type="region of interest" description="Disordered" evidence="4">
    <location>
        <begin position="288"/>
        <end position="310"/>
    </location>
</feature>
<dbReference type="OrthoDB" id="203824at2759"/>
<evidence type="ECO:0000256" key="3">
    <source>
        <dbReference type="ARBA" id="ARBA00023242"/>
    </source>
</evidence>
<comment type="caution">
    <text evidence="5">The sequence shown here is derived from an EMBL/GenBank/DDBJ whole genome shotgun (WGS) entry which is preliminary data.</text>
</comment>
<evidence type="ECO:0000313" key="5">
    <source>
        <dbReference type="EMBL" id="ORZ29154.1"/>
    </source>
</evidence>
<dbReference type="GO" id="GO:0016973">
    <property type="term" value="P:poly(A)+ mRNA export from nucleus"/>
    <property type="evidence" value="ECO:0007669"/>
    <property type="project" value="TreeGrafter"/>
</dbReference>
<keyword evidence="3" id="KW-0539">Nucleus</keyword>
<evidence type="ECO:0000313" key="6">
    <source>
        <dbReference type="Proteomes" id="UP000193411"/>
    </source>
</evidence>
<dbReference type="PANTHER" id="PTHR11225">
    <property type="entry name" value="NUCLEAR PORE COMPLEX PROTEIN NUP93 NUCLEOPORIN NUP93 DEAD EYE PROTEIN"/>
    <property type="match status" value="1"/>
</dbReference>
<evidence type="ECO:0000256" key="1">
    <source>
        <dbReference type="ARBA" id="ARBA00004259"/>
    </source>
</evidence>
<dbReference type="Proteomes" id="UP000193411">
    <property type="component" value="Unassembled WGS sequence"/>
</dbReference>
<dbReference type="Pfam" id="PF04097">
    <property type="entry name" value="Nic96"/>
    <property type="match status" value="1"/>
</dbReference>
<comment type="subcellular location">
    <subcellularLocation>
        <location evidence="1">Nucleus envelope</location>
    </subcellularLocation>
</comment>
<name>A0A1Y2H567_9FUNG</name>
<dbReference type="GO" id="GO:0006606">
    <property type="term" value="P:protein import into nucleus"/>
    <property type="evidence" value="ECO:0007669"/>
    <property type="project" value="TreeGrafter"/>
</dbReference>
<sequence>MSMSSMSSMSMFAPSTTATATATPGPAAAPKTASASPATTATAAATVSLSQSQSQSHARQMSFQELLQRSRQLNGVVFQAQAQTQTPHQPISAATASASVSASASALPASTSAALLHRSLNQVAERSLLLVERSANDPSVSLRSSLPFAAASQATNANLDATAQSFLASAGVNAHQLKRDLDSLDVSTTLEPVHTVADTDYTSYLNNEHDNLILSTMEQAKQKAAWDLDCLVAQANNADWEFSKRAFFTSLSLSLGTPAPAAAPGAPSTSDQARTFASADRFRNTAAPFSSSPSTFATTAASSSPTSPASHAATSAKSAAYLKALARSNESGFNSNIFADFRVASSGPLPSTPSTPNSPFASSINNQFTNPDTHHLAPLWDLLNALLSSSAPLSHATNYLASPAPPTHFLLDLFARSRKYLEANFFDMLEDTVQRNPAIARAGGDPSPIHRVAAYARARHGKAGLKWDIPHVELTATQQGDVPLWAVVYYLVRSGRTADAVEFLKNHQEAVLPADAHFYMYLASWGQGGVEDGSPLQRDLRNYYAGLVEQQQQSIEAAIGMSTAQRYGFGYAVDNAVDGTGNDIAVQGVDPFKMAIVKLVGRCDLSNKKTDRLVVPATEDWLWTRLVTIGSREYLPWDLQADVLPLESLFTQQHPAMFATVLATVGLFDHAVIHLLKAGNLVQDALHVALALMHVGCLRLPADPTDVLGMQVDASSTSSSSLPATLTKTVPIHTLIAQYLASPAMAGATSLEKLQYLARLPLYAVGTSSSPSPSPAPASSATAAWQAPFVHWRDYALDQLVPWAMAYPSGQALTIHPRLLAMLGLADMPAFHSLVTRRAAEVARAQDKLDVAVYLSAQALDPRSVFETLHAMLARAIVHGPSMLALGAAASVGSAAAATAQPFGASVSGAGANMQTVVQAADFVLSHFGGARSLNDFAADVAELRQLEGMRDVALLLRDVLNVKAVATESALIGATNSIMGSSAAAAGARAAARGVSPIDALNTLRELHLIPYGAGDLAACFERVKRLPVVAHGVVPVVLKLAMDLVLRVCCEEATAAAAGFGGGMQQQVGPARSRPARQWRKPSGSLRALCRLTWMQVFTRTWLQSWQSCRGI</sequence>
<protein>
    <submittedName>
        <fullName evidence="5">Nup93/Nic96-domain-containing protein</fullName>
    </submittedName>
</protein>
<keyword evidence="6" id="KW-1185">Reference proteome</keyword>
<dbReference type="AlphaFoldDB" id="A0A1Y2H567"/>
<organism evidence="5 6">
    <name type="scientific">Catenaria anguillulae PL171</name>
    <dbReference type="NCBI Taxonomy" id="765915"/>
    <lineage>
        <taxon>Eukaryota</taxon>
        <taxon>Fungi</taxon>
        <taxon>Fungi incertae sedis</taxon>
        <taxon>Blastocladiomycota</taxon>
        <taxon>Blastocladiomycetes</taxon>
        <taxon>Blastocladiales</taxon>
        <taxon>Catenariaceae</taxon>
        <taxon>Catenaria</taxon>
    </lineage>
</organism>
<dbReference type="GO" id="GO:0017056">
    <property type="term" value="F:structural constituent of nuclear pore"/>
    <property type="evidence" value="ECO:0007669"/>
    <property type="project" value="InterPro"/>
</dbReference>
<dbReference type="PANTHER" id="PTHR11225:SF4">
    <property type="entry name" value="NUCLEAR PORE COMPLEX PROTEIN NUP93"/>
    <property type="match status" value="1"/>
</dbReference>
<evidence type="ECO:0000256" key="4">
    <source>
        <dbReference type="SAM" id="MobiDB-lite"/>
    </source>
</evidence>
<feature type="region of interest" description="Disordered" evidence="4">
    <location>
        <begin position="16"/>
        <end position="37"/>
    </location>
</feature>
<dbReference type="STRING" id="765915.A0A1Y2H567"/>
<dbReference type="InterPro" id="IPR007231">
    <property type="entry name" value="Nucleoporin_int_Nup93/Nic96"/>
</dbReference>
<accession>A0A1Y2H567</accession>
<reference evidence="5 6" key="1">
    <citation type="submission" date="2016-07" db="EMBL/GenBank/DDBJ databases">
        <title>Pervasive Adenine N6-methylation of Active Genes in Fungi.</title>
        <authorList>
            <consortium name="DOE Joint Genome Institute"/>
            <person name="Mondo S.J."/>
            <person name="Dannebaum R.O."/>
            <person name="Kuo R.C."/>
            <person name="Labutti K."/>
            <person name="Haridas S."/>
            <person name="Kuo A."/>
            <person name="Salamov A."/>
            <person name="Ahrendt S.R."/>
            <person name="Lipzen A."/>
            <person name="Sullivan W."/>
            <person name="Andreopoulos W.B."/>
            <person name="Clum A."/>
            <person name="Lindquist E."/>
            <person name="Daum C."/>
            <person name="Ramamoorthy G.K."/>
            <person name="Gryganskyi A."/>
            <person name="Culley D."/>
            <person name="Magnuson J.K."/>
            <person name="James T.Y."/>
            <person name="O'Malley M.A."/>
            <person name="Stajich J.E."/>
            <person name="Spatafora J.W."/>
            <person name="Visel A."/>
            <person name="Grigoriev I.V."/>
        </authorList>
    </citation>
    <scope>NUCLEOTIDE SEQUENCE [LARGE SCALE GENOMIC DNA]</scope>
    <source>
        <strain evidence="5 6">PL171</strain>
    </source>
</reference>
<dbReference type="EMBL" id="MCFL01000320">
    <property type="protein sequence ID" value="ORZ29154.1"/>
    <property type="molecule type" value="Genomic_DNA"/>
</dbReference>